<feature type="domain" description="GST C-terminal" evidence="3">
    <location>
        <begin position="640"/>
        <end position="797"/>
    </location>
</feature>
<dbReference type="PROSITE" id="PS50405">
    <property type="entry name" value="GST_CTER"/>
    <property type="match status" value="1"/>
</dbReference>
<dbReference type="Pfam" id="PF13532">
    <property type="entry name" value="2OG-FeII_Oxy_2"/>
    <property type="match status" value="1"/>
</dbReference>
<dbReference type="CDD" id="cd00299">
    <property type="entry name" value="GST_C_family"/>
    <property type="match status" value="1"/>
</dbReference>
<dbReference type="Gene3D" id="3.40.50.850">
    <property type="entry name" value="Isochorismatase-like"/>
    <property type="match status" value="1"/>
</dbReference>
<dbReference type="InterPro" id="IPR010987">
    <property type="entry name" value="Glutathione-S-Trfase_C-like"/>
</dbReference>
<dbReference type="InterPro" id="IPR004046">
    <property type="entry name" value="GST_C"/>
</dbReference>
<accession>A0A0A2VQ78</accession>
<keyword evidence="5" id="KW-0560">Oxidoreductase</keyword>
<proteinExistence type="inferred from homology"/>
<name>A0A0A2VQ78_BEABA</name>
<sequence>MFKFDQVALPQVLLRKALVIVDFQQDFVGANAAIPITLPEGYADRIVRLARVFRRTGDVVWVNSRFEEVRPPYDEHVEKTTRGHSDSKSPTSGSDAFLSYERAKCMLSSKIGAEVPQCAKDDAEKNDVCLVKSHYSAFEGTGLLRLLRARMTMEVFICGSLINAGVYATTVDAAGHGLTITLVIDCCGYSSETRQIKTIEAVRALTGCDLSTSTEIMQEDGQYLNEPGVDDLKTSRMPASRRDNDITQSMSALALNAIAPCAAEACIMQGRPAEATGTAPVDISPEDTISNTIPSHPALMNTSPTDASAQQDDQQLHGLCEGDTDVILNLLPQGLEDGIFETLSKEVQWQRMSHQGGEVPRLVAVQGYVDSDGTFPIYRHPSDESPQLLKFSPTVLEVKAVTEKQLGHPLNHVLIQFYRDGKDYISEHSDKTLDIVRGSYIANVSLGAQRTMVLRTKRADKDPSNVEQSASSDRRKVQRVPLPHNSLCRMGLKTNMKWLHSIRQDKRADREKSAEELAYEGRRISLTFRRIGTFLNKDETKIWGQGATSKTMDTAKNVINGQTEESIDMLHAFGMENHTSNFDWDSTYGRGFDVLHLRSAPRFFSSADSVVNMRIRLMLAEYDIGYASGSITTPAPRPGEHKQTSTDDILIKYVDNDEDKTEVSGDLAIMLYLHTNHQKKKSIMTLTELAKQFTLFQKSLNLLRKWREMVRAHKNSELLISALKAEILPWESCTSGAKYIGGDQPSLADFALWPVLHSMIEMCGNEALAESEALNTYYETMKARSSTVKMLGRLQQI</sequence>
<dbReference type="PANTHER" id="PTHR31212:SF5">
    <property type="entry name" value="ISOCHORISMATASE FAMILY PROTEIN FAMILY (AFU_ORTHOLOGUE AFUA_3G14500)"/>
    <property type="match status" value="1"/>
</dbReference>
<dbReference type="eggNOG" id="ENOG502QRZN">
    <property type="taxonomic scope" value="Eukaryota"/>
</dbReference>
<evidence type="ECO:0000313" key="5">
    <source>
        <dbReference type="EMBL" id="KGQ02974.1"/>
    </source>
</evidence>
<dbReference type="InterPro" id="IPR032854">
    <property type="entry name" value="ALKBH3"/>
</dbReference>
<gene>
    <name evidence="5" type="ORF">BBAD15_g11802</name>
</gene>
<evidence type="ECO:0000256" key="2">
    <source>
        <dbReference type="SAM" id="MobiDB-lite"/>
    </source>
</evidence>
<dbReference type="Proteomes" id="UP000030106">
    <property type="component" value="Unassembled WGS sequence"/>
</dbReference>
<dbReference type="InterPro" id="IPR036282">
    <property type="entry name" value="Glutathione-S-Trfase_C_sf"/>
</dbReference>
<dbReference type="InterPro" id="IPR005123">
    <property type="entry name" value="Oxoglu/Fe-dep_dioxygenase_dom"/>
</dbReference>
<dbReference type="Pfam" id="PF14497">
    <property type="entry name" value="GST_C_3"/>
    <property type="match status" value="1"/>
</dbReference>
<dbReference type="PANTHER" id="PTHR31212">
    <property type="entry name" value="ALPHA-KETOGLUTARATE-DEPENDENT DIOXYGENASE ALKB HOMOLOG 3"/>
    <property type="match status" value="1"/>
</dbReference>
<dbReference type="HOGENOM" id="CLU_005335_0_0_1"/>
<evidence type="ECO:0000313" key="6">
    <source>
        <dbReference type="Proteomes" id="UP000030106"/>
    </source>
</evidence>
<feature type="region of interest" description="Disordered" evidence="2">
    <location>
        <begin position="456"/>
        <end position="478"/>
    </location>
</feature>
<evidence type="ECO:0000259" key="3">
    <source>
        <dbReference type="PROSITE" id="PS50405"/>
    </source>
</evidence>
<evidence type="ECO:0000256" key="1">
    <source>
        <dbReference type="ARBA" id="ARBA00006336"/>
    </source>
</evidence>
<dbReference type="Pfam" id="PF00857">
    <property type="entry name" value="Isochorismatase"/>
    <property type="match status" value="1"/>
</dbReference>
<keyword evidence="5" id="KW-0223">Dioxygenase</keyword>
<organism evidence="5 6">
    <name type="scientific">Beauveria bassiana D1-5</name>
    <dbReference type="NCBI Taxonomy" id="1245745"/>
    <lineage>
        <taxon>Eukaryota</taxon>
        <taxon>Fungi</taxon>
        <taxon>Dikarya</taxon>
        <taxon>Ascomycota</taxon>
        <taxon>Pezizomycotina</taxon>
        <taxon>Sordariomycetes</taxon>
        <taxon>Hypocreomycetidae</taxon>
        <taxon>Hypocreales</taxon>
        <taxon>Cordycipitaceae</taxon>
        <taxon>Beauveria</taxon>
    </lineage>
</organism>
<feature type="domain" description="Fe2OG dioxygenase" evidence="4">
    <location>
        <begin position="409"/>
        <end position="532"/>
    </location>
</feature>
<dbReference type="AlphaFoldDB" id="A0A0A2VQ78"/>
<dbReference type="GO" id="GO:0006307">
    <property type="term" value="P:DNA alkylation repair"/>
    <property type="evidence" value="ECO:0007669"/>
    <property type="project" value="InterPro"/>
</dbReference>
<dbReference type="GO" id="GO:0051213">
    <property type="term" value="F:dioxygenase activity"/>
    <property type="evidence" value="ECO:0007669"/>
    <property type="project" value="UniProtKB-KW"/>
</dbReference>
<dbReference type="InterPro" id="IPR037151">
    <property type="entry name" value="AlkB-like_sf"/>
</dbReference>
<dbReference type="InterPro" id="IPR036380">
    <property type="entry name" value="Isochorismatase-like_sf"/>
</dbReference>
<dbReference type="InterPro" id="IPR057088">
    <property type="entry name" value="GLRG_09195_Thiored"/>
</dbReference>
<dbReference type="Pfam" id="PF24470">
    <property type="entry name" value="Thiored_Isochorism"/>
    <property type="match status" value="1"/>
</dbReference>
<dbReference type="OrthoDB" id="445341at2759"/>
<comment type="similarity">
    <text evidence="1">Belongs to the isochorismatase family.</text>
</comment>
<dbReference type="CDD" id="cd00431">
    <property type="entry name" value="cysteine_hydrolases"/>
    <property type="match status" value="1"/>
</dbReference>
<dbReference type="InterPro" id="IPR027450">
    <property type="entry name" value="AlkB-like"/>
</dbReference>
<reference evidence="5 6" key="1">
    <citation type="submission" date="2012-10" db="EMBL/GenBank/DDBJ databases">
        <title>Genome sequencing and analysis of entomopathogenic fungi Beauveria bassiana D1-5.</title>
        <authorList>
            <person name="Li Q."/>
            <person name="Wang L."/>
            <person name="Zhang Z."/>
            <person name="Wang Q."/>
            <person name="Ren J."/>
            <person name="Wang M."/>
            <person name="Xu W."/>
            <person name="Wang J."/>
            <person name="Lu Y."/>
            <person name="Du Q."/>
            <person name="Sun Z."/>
        </authorList>
    </citation>
    <scope>NUCLEOTIDE SEQUENCE [LARGE SCALE GENOMIC DNA]</scope>
    <source>
        <strain evidence="5 6">D1-5</strain>
    </source>
</reference>
<evidence type="ECO:0000259" key="4">
    <source>
        <dbReference type="PROSITE" id="PS51471"/>
    </source>
</evidence>
<comment type="caution">
    <text evidence="5">The sequence shown here is derived from an EMBL/GenBank/DDBJ whole genome shotgun (WGS) entry which is preliminary data.</text>
</comment>
<dbReference type="STRING" id="1245745.A0A0A2VQ78"/>
<dbReference type="Gene3D" id="2.60.120.590">
    <property type="entry name" value="Alpha-ketoglutarate-dependent dioxygenase AlkB-like"/>
    <property type="match status" value="1"/>
</dbReference>
<dbReference type="SUPFAM" id="SSF52499">
    <property type="entry name" value="Isochorismatase-like hydrolases"/>
    <property type="match status" value="1"/>
</dbReference>
<dbReference type="PROSITE" id="PS51471">
    <property type="entry name" value="FE2OG_OXY"/>
    <property type="match status" value="1"/>
</dbReference>
<dbReference type="EMBL" id="ANFO01001303">
    <property type="protein sequence ID" value="KGQ02974.1"/>
    <property type="molecule type" value="Genomic_DNA"/>
</dbReference>
<dbReference type="SUPFAM" id="SSF51197">
    <property type="entry name" value="Clavaminate synthase-like"/>
    <property type="match status" value="1"/>
</dbReference>
<dbReference type="Gene3D" id="1.20.1050.10">
    <property type="match status" value="1"/>
</dbReference>
<dbReference type="SUPFAM" id="SSF47616">
    <property type="entry name" value="GST C-terminal domain-like"/>
    <property type="match status" value="1"/>
</dbReference>
<protein>
    <submittedName>
        <fullName evidence="5">Alpha-ketoglutarate-dependent dioxygenase alkB 2</fullName>
    </submittedName>
</protein>
<dbReference type="InterPro" id="IPR000868">
    <property type="entry name" value="Isochorismatase-like_dom"/>
</dbReference>